<dbReference type="OrthoDB" id="552995at2759"/>
<dbReference type="AlphaFoldDB" id="A0A8J4RPW1"/>
<sequence length="326" mass="37328">MAWDQPNGLATAEIGDRSLNGPSPLLMSDLSKSQSPFVKRLAVSVVYDNNNRKSKHTNTIAVLWVSYANNNLVLGKMDLETENRIAAMLMKEAAELRRQAEREGVHVYLREHKERFRPNSRFLTATVLGVQQANRAVEVNEMWRVRQKEIELDERIKGRLRDGSSSDSSLRDNNFTSTNKRPPKSANTASASGSSNERGYENGYSKEDEELEKFLHSRVKRGRGGVGPRMDETGPYLPHRPDFREEELSRSPGVGKSRVVYGPEKPYSLKSYDSSEEELHEQKRKKAKKVHSGSSDKQHSKKHRSKDKSKDKKKKRKEEKRNKRHK</sequence>
<evidence type="ECO:0000313" key="3">
    <source>
        <dbReference type="Proteomes" id="UP000737018"/>
    </source>
</evidence>
<dbReference type="Proteomes" id="UP000737018">
    <property type="component" value="Unassembled WGS sequence"/>
</dbReference>
<organism evidence="2 3">
    <name type="scientific">Castanea mollissima</name>
    <name type="common">Chinese chestnut</name>
    <dbReference type="NCBI Taxonomy" id="60419"/>
    <lineage>
        <taxon>Eukaryota</taxon>
        <taxon>Viridiplantae</taxon>
        <taxon>Streptophyta</taxon>
        <taxon>Embryophyta</taxon>
        <taxon>Tracheophyta</taxon>
        <taxon>Spermatophyta</taxon>
        <taxon>Magnoliopsida</taxon>
        <taxon>eudicotyledons</taxon>
        <taxon>Gunneridae</taxon>
        <taxon>Pentapetalae</taxon>
        <taxon>rosids</taxon>
        <taxon>fabids</taxon>
        <taxon>Fagales</taxon>
        <taxon>Fagaceae</taxon>
        <taxon>Castanea</taxon>
    </lineage>
</organism>
<feature type="compositionally biased region" description="Basic and acidic residues" evidence="1">
    <location>
        <begin position="239"/>
        <end position="249"/>
    </location>
</feature>
<dbReference type="EMBL" id="JRKL02000551">
    <property type="protein sequence ID" value="KAF3970264.1"/>
    <property type="molecule type" value="Genomic_DNA"/>
</dbReference>
<reference evidence="2" key="1">
    <citation type="submission" date="2020-03" db="EMBL/GenBank/DDBJ databases">
        <title>Castanea mollissima Vanexum genome sequencing.</title>
        <authorList>
            <person name="Staton M."/>
        </authorList>
    </citation>
    <scope>NUCLEOTIDE SEQUENCE</scope>
    <source>
        <tissue evidence="2">Leaf</tissue>
    </source>
</reference>
<evidence type="ECO:0000313" key="2">
    <source>
        <dbReference type="EMBL" id="KAF3970264.1"/>
    </source>
</evidence>
<protein>
    <submittedName>
        <fullName evidence="2">Uncharacterized protein</fullName>
    </submittedName>
</protein>
<feature type="compositionally biased region" description="Low complexity" evidence="1">
    <location>
        <begin position="185"/>
        <end position="196"/>
    </location>
</feature>
<accession>A0A8J4RPW1</accession>
<proteinExistence type="predicted"/>
<feature type="region of interest" description="Disordered" evidence="1">
    <location>
        <begin position="218"/>
        <end position="326"/>
    </location>
</feature>
<feature type="compositionally biased region" description="Basic residues" evidence="1">
    <location>
        <begin position="299"/>
        <end position="326"/>
    </location>
</feature>
<gene>
    <name evidence="2" type="ORF">CMV_006026</name>
</gene>
<dbReference type="PANTHER" id="PTHR34684">
    <property type="entry name" value="OS08G0192200 PROTEIN"/>
    <property type="match status" value="1"/>
</dbReference>
<name>A0A8J4RPW1_9ROSI</name>
<evidence type="ECO:0000256" key="1">
    <source>
        <dbReference type="SAM" id="MobiDB-lite"/>
    </source>
</evidence>
<comment type="caution">
    <text evidence="2">The sequence shown here is derived from an EMBL/GenBank/DDBJ whole genome shotgun (WGS) entry which is preliminary data.</text>
</comment>
<dbReference type="PANTHER" id="PTHR34684:SF1">
    <property type="entry name" value="OS08G0192200 PROTEIN"/>
    <property type="match status" value="1"/>
</dbReference>
<keyword evidence="3" id="KW-1185">Reference proteome</keyword>
<feature type="region of interest" description="Disordered" evidence="1">
    <location>
        <begin position="159"/>
        <end position="204"/>
    </location>
</feature>
<feature type="compositionally biased region" description="Basic residues" evidence="1">
    <location>
        <begin position="282"/>
        <end position="291"/>
    </location>
</feature>